<dbReference type="InterPro" id="IPR020843">
    <property type="entry name" value="ER"/>
</dbReference>
<dbReference type="InterPro" id="IPR036291">
    <property type="entry name" value="NAD(P)-bd_dom_sf"/>
</dbReference>
<evidence type="ECO:0000259" key="3">
    <source>
        <dbReference type="SMART" id="SM00829"/>
    </source>
</evidence>
<sequence>MADMGRAVVATALGGPEVLRLVEAEVTPPGPGEVQVRVHAAGVNPWDWKSYAPGSGGRPPVRLGLEVAGVVQAVGTGVRWYSPGDEVVAWPVTGGYADVVTAPQRVVVRRPDGLDVVRAAGLLAAGVTAVHAVDATGVDDEDVVLVHGASGGVGRMVVQLAVLRGARVIATASPASHDCLRRFGAEPVTYGPGLLDRVRDLEPALGRVTVAIDAVGTRESLDTSVALVRDRRRVATLVALERAAGLGVLALGHGAGADPGHDVREAARSQLTTLAADGSVEVLVTGTYPLEQAAAAHVRSRDGHTGGKLVLVTR</sequence>
<reference evidence="4 5" key="1">
    <citation type="submission" date="2021-05" db="EMBL/GenBank/DDBJ databases">
        <title>Novel species in genus Cellulomonas.</title>
        <authorList>
            <person name="Zhang G."/>
        </authorList>
    </citation>
    <scope>NUCLEOTIDE SEQUENCE [LARGE SCALE GENOMIC DNA]</scope>
    <source>
        <strain evidence="5">zg-ZUI157</strain>
    </source>
</reference>
<dbReference type="InterPro" id="IPR013154">
    <property type="entry name" value="ADH-like_N"/>
</dbReference>
<organism evidence="4 5">
    <name type="scientific">Cellulomonas dongxiuzhuiae</name>
    <dbReference type="NCBI Taxonomy" id="2819979"/>
    <lineage>
        <taxon>Bacteria</taxon>
        <taxon>Bacillati</taxon>
        <taxon>Actinomycetota</taxon>
        <taxon>Actinomycetes</taxon>
        <taxon>Micrococcales</taxon>
        <taxon>Cellulomonadaceae</taxon>
        <taxon>Cellulomonas</taxon>
    </lineage>
</organism>
<dbReference type="Pfam" id="PF08240">
    <property type="entry name" value="ADH_N"/>
    <property type="match status" value="1"/>
</dbReference>
<name>A0ABX8GKJ0_9CELL</name>
<dbReference type="EMBL" id="CP076023">
    <property type="protein sequence ID" value="QWC16694.1"/>
    <property type="molecule type" value="Genomic_DNA"/>
</dbReference>
<evidence type="ECO:0000256" key="2">
    <source>
        <dbReference type="ARBA" id="ARBA00023002"/>
    </source>
</evidence>
<gene>
    <name evidence="4" type="ORF">KKR89_03315</name>
</gene>
<dbReference type="Gene3D" id="3.90.180.10">
    <property type="entry name" value="Medium-chain alcohol dehydrogenases, catalytic domain"/>
    <property type="match status" value="1"/>
</dbReference>
<proteinExistence type="predicted"/>
<accession>A0ABX8GKJ0</accession>
<protein>
    <submittedName>
        <fullName evidence="4">NADP-dependent oxidoreductase</fullName>
    </submittedName>
</protein>
<dbReference type="Pfam" id="PF13602">
    <property type="entry name" value="ADH_zinc_N_2"/>
    <property type="match status" value="1"/>
</dbReference>
<feature type="domain" description="Enoyl reductase (ER)" evidence="3">
    <location>
        <begin position="14"/>
        <end position="311"/>
    </location>
</feature>
<dbReference type="Proteomes" id="UP000679335">
    <property type="component" value="Chromosome"/>
</dbReference>
<dbReference type="InterPro" id="IPR011032">
    <property type="entry name" value="GroES-like_sf"/>
</dbReference>
<dbReference type="RefSeq" id="WP_208197851.1">
    <property type="nucleotide sequence ID" value="NZ_CP076023.1"/>
</dbReference>
<keyword evidence="1" id="KW-0521">NADP</keyword>
<dbReference type="PANTHER" id="PTHR48106:SF18">
    <property type="entry name" value="QUINONE OXIDOREDUCTASE PIG3"/>
    <property type="match status" value="1"/>
</dbReference>
<dbReference type="CDD" id="cd05289">
    <property type="entry name" value="MDR_like_2"/>
    <property type="match status" value="1"/>
</dbReference>
<dbReference type="SMART" id="SM00829">
    <property type="entry name" value="PKS_ER"/>
    <property type="match status" value="1"/>
</dbReference>
<evidence type="ECO:0000313" key="5">
    <source>
        <dbReference type="Proteomes" id="UP000679335"/>
    </source>
</evidence>
<evidence type="ECO:0000256" key="1">
    <source>
        <dbReference type="ARBA" id="ARBA00022857"/>
    </source>
</evidence>
<evidence type="ECO:0000313" key="4">
    <source>
        <dbReference type="EMBL" id="QWC16694.1"/>
    </source>
</evidence>
<keyword evidence="5" id="KW-1185">Reference proteome</keyword>
<dbReference type="PANTHER" id="PTHR48106">
    <property type="entry name" value="QUINONE OXIDOREDUCTASE PIG3-RELATED"/>
    <property type="match status" value="1"/>
</dbReference>
<dbReference type="SUPFAM" id="SSF51735">
    <property type="entry name" value="NAD(P)-binding Rossmann-fold domains"/>
    <property type="match status" value="1"/>
</dbReference>
<keyword evidence="2" id="KW-0560">Oxidoreductase</keyword>
<dbReference type="Gene3D" id="3.40.50.720">
    <property type="entry name" value="NAD(P)-binding Rossmann-like Domain"/>
    <property type="match status" value="1"/>
</dbReference>
<dbReference type="SUPFAM" id="SSF50129">
    <property type="entry name" value="GroES-like"/>
    <property type="match status" value="1"/>
</dbReference>